<name>A0A2V4KIZ4_AQUAC</name>
<gene>
    <name evidence="1" type="ORF">DMO17_18600</name>
</gene>
<evidence type="ECO:0000313" key="2">
    <source>
        <dbReference type="Proteomes" id="UP000248146"/>
    </source>
</evidence>
<reference evidence="1 2" key="1">
    <citation type="submission" date="2018-06" db="EMBL/GenBank/DDBJ databases">
        <title>Pseudomonas diversity within urban Lake Michigan freshwaters.</title>
        <authorList>
            <person name="Batrich M."/>
            <person name="Hatzopoulos T."/>
            <person name="Putonti C."/>
        </authorList>
    </citation>
    <scope>NUCLEOTIDE SEQUENCE [LARGE SCALE GENOMIC DNA]</scope>
    <source>
        <strain evidence="1 2">MB-090714</strain>
    </source>
</reference>
<sequence length="245" mass="27479">MADACHQVEHGMHAFQFAGVMATPVAEAHFNWLWAQHDCRNMRWSSISPANLERQFQAISAILSVPELSIHISTSVRMKYTNSGYLGRESQRYNRIMLQFLVPVLTEGKVLPVVLDTSNVKRALRLDRALKWFERQWENPPITIQRINGSEAPLSQLAMFLASAFAYGAHDVAGSAAKLTFLSRLLSLLLTPSPRRPVVSVPEEHLRDQLLEVNRALKSLQPAPPPTITVKPRQRLSLAKTPALS</sequence>
<accession>A0A2V4KIZ4</accession>
<comment type="caution">
    <text evidence="1">The sequence shown here is derived from an EMBL/GenBank/DDBJ whole genome shotgun (WGS) entry which is preliminary data.</text>
</comment>
<proteinExistence type="predicted"/>
<dbReference type="EMBL" id="QJRX01000011">
    <property type="protein sequence ID" value="PYC20208.1"/>
    <property type="molecule type" value="Genomic_DNA"/>
</dbReference>
<protein>
    <submittedName>
        <fullName evidence="1">Uncharacterized protein</fullName>
    </submittedName>
</protein>
<dbReference type="Proteomes" id="UP000248146">
    <property type="component" value="Unassembled WGS sequence"/>
</dbReference>
<evidence type="ECO:0000313" key="1">
    <source>
        <dbReference type="EMBL" id="PYC20208.1"/>
    </source>
</evidence>
<organism evidence="1 2">
    <name type="scientific">Aquipseudomonas alcaligenes</name>
    <name type="common">Pseudomonas alcaligenes</name>
    <dbReference type="NCBI Taxonomy" id="43263"/>
    <lineage>
        <taxon>Bacteria</taxon>
        <taxon>Pseudomonadati</taxon>
        <taxon>Pseudomonadota</taxon>
        <taxon>Gammaproteobacteria</taxon>
        <taxon>Pseudomonadales</taxon>
        <taxon>Pseudomonadaceae</taxon>
        <taxon>Aquipseudomonas</taxon>
    </lineage>
</organism>
<dbReference type="AlphaFoldDB" id="A0A2V4KIZ4"/>